<feature type="compositionally biased region" description="Polar residues" evidence="1">
    <location>
        <begin position="156"/>
        <end position="174"/>
    </location>
</feature>
<evidence type="ECO:0000256" key="1">
    <source>
        <dbReference type="SAM" id="MobiDB-lite"/>
    </source>
</evidence>
<dbReference type="AlphaFoldDB" id="A0AAV2KPI3"/>
<feature type="region of interest" description="Disordered" evidence="1">
    <location>
        <begin position="135"/>
        <end position="174"/>
    </location>
</feature>
<dbReference type="Proteomes" id="UP001497482">
    <property type="component" value="Chromosome 19"/>
</dbReference>
<evidence type="ECO:0000313" key="3">
    <source>
        <dbReference type="EMBL" id="CAL1590901.1"/>
    </source>
</evidence>
<feature type="chain" id="PRO_5043528090" evidence="2">
    <location>
        <begin position="27"/>
        <end position="174"/>
    </location>
</feature>
<name>A0AAV2KPI3_KNICA</name>
<gene>
    <name evidence="3" type="ORF">KC01_LOCUS20343</name>
</gene>
<keyword evidence="2" id="KW-0732">Signal</keyword>
<keyword evidence="4" id="KW-1185">Reference proteome</keyword>
<proteinExistence type="predicted"/>
<organism evidence="3 4">
    <name type="scientific">Knipowitschia caucasica</name>
    <name type="common">Caucasian dwarf goby</name>
    <name type="synonym">Pomatoschistus caucasicus</name>
    <dbReference type="NCBI Taxonomy" id="637954"/>
    <lineage>
        <taxon>Eukaryota</taxon>
        <taxon>Metazoa</taxon>
        <taxon>Chordata</taxon>
        <taxon>Craniata</taxon>
        <taxon>Vertebrata</taxon>
        <taxon>Euteleostomi</taxon>
        <taxon>Actinopterygii</taxon>
        <taxon>Neopterygii</taxon>
        <taxon>Teleostei</taxon>
        <taxon>Neoteleostei</taxon>
        <taxon>Acanthomorphata</taxon>
        <taxon>Gobiaria</taxon>
        <taxon>Gobiiformes</taxon>
        <taxon>Gobioidei</taxon>
        <taxon>Gobiidae</taxon>
        <taxon>Gobiinae</taxon>
        <taxon>Knipowitschia</taxon>
    </lineage>
</organism>
<evidence type="ECO:0000313" key="4">
    <source>
        <dbReference type="Proteomes" id="UP001497482"/>
    </source>
</evidence>
<feature type="compositionally biased region" description="Polar residues" evidence="1">
    <location>
        <begin position="137"/>
        <end position="148"/>
    </location>
</feature>
<accession>A0AAV2KPI3</accession>
<sequence length="174" mass="19182">METILLSRLSFVFVLVCAAVESFIRAAPAEKAYPYTAPLDSEADSTLMMYRRFGLPPSEPGTINTGTIQSWKARGGDAPPVIHLPPNLLRKEPLNYNLNSRHNPPHHEAMSQVHGGQRLAEIKAEVSTRAWLIQKPHPSSHTASSHQTAMRKPATEKSSLFFSGMSTLQKLPGE</sequence>
<dbReference type="EMBL" id="OZ035841">
    <property type="protein sequence ID" value="CAL1590901.1"/>
    <property type="molecule type" value="Genomic_DNA"/>
</dbReference>
<protein>
    <submittedName>
        <fullName evidence="3">Uncharacterized protein</fullName>
    </submittedName>
</protein>
<evidence type="ECO:0000256" key="2">
    <source>
        <dbReference type="SAM" id="SignalP"/>
    </source>
</evidence>
<feature type="signal peptide" evidence="2">
    <location>
        <begin position="1"/>
        <end position="26"/>
    </location>
</feature>
<reference evidence="3 4" key="1">
    <citation type="submission" date="2024-04" db="EMBL/GenBank/DDBJ databases">
        <authorList>
            <person name="Waldvogel A.-M."/>
            <person name="Schoenle A."/>
        </authorList>
    </citation>
    <scope>NUCLEOTIDE SEQUENCE [LARGE SCALE GENOMIC DNA]</scope>
</reference>